<gene>
    <name evidence="2" type="ORF">HELGO_WM6813</name>
</gene>
<protein>
    <submittedName>
        <fullName evidence="2">Uncharacterized protein</fullName>
    </submittedName>
</protein>
<sequence>MKNIVLAMNAALLILTLSIVILPNLWMVSVVAGEEGLKAISFPIIWTVYAVSVFVTASFTFSWLIKREN</sequence>
<reference evidence="2" key="1">
    <citation type="submission" date="2020-01" db="EMBL/GenBank/DDBJ databases">
        <authorList>
            <person name="Meier V. D."/>
            <person name="Meier V D."/>
        </authorList>
    </citation>
    <scope>NUCLEOTIDE SEQUENCE</scope>
    <source>
        <strain evidence="2">HLG_WM_MAG_04</strain>
    </source>
</reference>
<keyword evidence="1" id="KW-0472">Membrane</keyword>
<keyword evidence="1" id="KW-0812">Transmembrane</keyword>
<evidence type="ECO:0000256" key="1">
    <source>
        <dbReference type="SAM" id="Phobius"/>
    </source>
</evidence>
<keyword evidence="1" id="KW-1133">Transmembrane helix</keyword>
<evidence type="ECO:0000313" key="2">
    <source>
        <dbReference type="EMBL" id="CAA6815284.1"/>
    </source>
</evidence>
<dbReference type="EMBL" id="CACVAX010000043">
    <property type="protein sequence ID" value="CAA6815284.1"/>
    <property type="molecule type" value="Genomic_DNA"/>
</dbReference>
<dbReference type="AlphaFoldDB" id="A0A6S6T8I5"/>
<name>A0A6S6T8I5_9BACT</name>
<feature type="transmembrane region" description="Helical" evidence="1">
    <location>
        <begin position="43"/>
        <end position="65"/>
    </location>
</feature>
<organism evidence="2">
    <name type="scientific">uncultured Sulfurovum sp</name>
    <dbReference type="NCBI Taxonomy" id="269237"/>
    <lineage>
        <taxon>Bacteria</taxon>
        <taxon>Pseudomonadati</taxon>
        <taxon>Campylobacterota</taxon>
        <taxon>Epsilonproteobacteria</taxon>
        <taxon>Campylobacterales</taxon>
        <taxon>Sulfurovaceae</taxon>
        <taxon>Sulfurovum</taxon>
        <taxon>environmental samples</taxon>
    </lineage>
</organism>
<accession>A0A6S6T8I5</accession>
<proteinExistence type="predicted"/>